<dbReference type="PANTHER" id="PTHR44688:SF25">
    <property type="entry name" value="HTH LUXR-TYPE DOMAIN-CONTAINING PROTEIN"/>
    <property type="match status" value="1"/>
</dbReference>
<evidence type="ECO:0000259" key="4">
    <source>
        <dbReference type="PROSITE" id="PS50043"/>
    </source>
</evidence>
<dbReference type="Gene3D" id="3.30.450.80">
    <property type="entry name" value="Transcription factor LuxR-like, autoinducer-binding domain"/>
    <property type="match status" value="1"/>
</dbReference>
<keyword evidence="3" id="KW-0804">Transcription</keyword>
<dbReference type="Pfam" id="PF03472">
    <property type="entry name" value="Autoind_bind"/>
    <property type="match status" value="1"/>
</dbReference>
<evidence type="ECO:0000256" key="2">
    <source>
        <dbReference type="ARBA" id="ARBA00023125"/>
    </source>
</evidence>
<dbReference type="SMART" id="SM00421">
    <property type="entry name" value="HTH_LUXR"/>
    <property type="match status" value="1"/>
</dbReference>
<dbReference type="InterPro" id="IPR000792">
    <property type="entry name" value="Tscrpt_reg_LuxR_C"/>
</dbReference>
<dbReference type="InterPro" id="IPR016032">
    <property type="entry name" value="Sig_transdc_resp-reg_C-effctor"/>
</dbReference>
<name>A0A6J5FBV3_9BURK</name>
<dbReference type="PROSITE" id="PS50043">
    <property type="entry name" value="HTH_LUXR_2"/>
    <property type="match status" value="1"/>
</dbReference>
<keyword evidence="6" id="KW-1185">Reference proteome</keyword>
<keyword evidence="1" id="KW-0805">Transcription regulation</keyword>
<dbReference type="GO" id="GO:0006355">
    <property type="term" value="P:regulation of DNA-templated transcription"/>
    <property type="evidence" value="ECO:0007669"/>
    <property type="project" value="InterPro"/>
</dbReference>
<dbReference type="SUPFAM" id="SSF75516">
    <property type="entry name" value="Pheromone-binding domain of LuxR-like quorum-sensing transcription factors"/>
    <property type="match status" value="1"/>
</dbReference>
<protein>
    <submittedName>
        <fullName evidence="5">Transcriptional activator protein AnoR</fullName>
    </submittedName>
</protein>
<evidence type="ECO:0000256" key="3">
    <source>
        <dbReference type="ARBA" id="ARBA00023163"/>
    </source>
</evidence>
<proteinExistence type="predicted"/>
<reference evidence="5 6" key="1">
    <citation type="submission" date="2020-04" db="EMBL/GenBank/DDBJ databases">
        <authorList>
            <person name="De Canck E."/>
        </authorList>
    </citation>
    <scope>NUCLEOTIDE SEQUENCE [LARGE SCALE GENOMIC DNA]</scope>
    <source>
        <strain evidence="5 6">LMG 29542</strain>
    </source>
</reference>
<organism evidence="5 6">
    <name type="scientific">Paraburkholderia humisilvae</name>
    <dbReference type="NCBI Taxonomy" id="627669"/>
    <lineage>
        <taxon>Bacteria</taxon>
        <taxon>Pseudomonadati</taxon>
        <taxon>Pseudomonadota</taxon>
        <taxon>Betaproteobacteria</taxon>
        <taxon>Burkholderiales</taxon>
        <taxon>Burkholderiaceae</taxon>
        <taxon>Paraburkholderia</taxon>
    </lineage>
</organism>
<dbReference type="CDD" id="cd06170">
    <property type="entry name" value="LuxR_C_like"/>
    <property type="match status" value="1"/>
</dbReference>
<dbReference type="InterPro" id="IPR036388">
    <property type="entry name" value="WH-like_DNA-bd_sf"/>
</dbReference>
<dbReference type="Proteomes" id="UP000494363">
    <property type="component" value="Unassembled WGS sequence"/>
</dbReference>
<gene>
    <name evidence="5" type="primary">anoR</name>
    <name evidence="5" type="ORF">LMG29542_08584</name>
</gene>
<dbReference type="EMBL" id="CADIKH010000315">
    <property type="protein sequence ID" value="CAB3775202.1"/>
    <property type="molecule type" value="Genomic_DNA"/>
</dbReference>
<dbReference type="PRINTS" id="PR00038">
    <property type="entry name" value="HTHLUXR"/>
</dbReference>
<accession>A0A6J5FBV3</accession>
<dbReference type="RefSeq" id="WP_175233538.1">
    <property type="nucleotide sequence ID" value="NZ_CADIKH010000315.1"/>
</dbReference>
<evidence type="ECO:0000313" key="5">
    <source>
        <dbReference type="EMBL" id="CAB3775202.1"/>
    </source>
</evidence>
<dbReference type="InterPro" id="IPR036693">
    <property type="entry name" value="TF_LuxR_autoind-bd_dom_sf"/>
</dbReference>
<feature type="domain" description="HTH luxR-type" evidence="4">
    <location>
        <begin position="167"/>
        <end position="232"/>
    </location>
</feature>
<dbReference type="Pfam" id="PF00196">
    <property type="entry name" value="GerE"/>
    <property type="match status" value="1"/>
</dbReference>
<evidence type="ECO:0000256" key="1">
    <source>
        <dbReference type="ARBA" id="ARBA00023015"/>
    </source>
</evidence>
<dbReference type="InterPro" id="IPR005143">
    <property type="entry name" value="TF_LuxR_autoind-bd_dom"/>
</dbReference>
<dbReference type="GO" id="GO:0003677">
    <property type="term" value="F:DNA binding"/>
    <property type="evidence" value="ECO:0007669"/>
    <property type="project" value="UniProtKB-KW"/>
</dbReference>
<dbReference type="Gene3D" id="1.10.10.10">
    <property type="entry name" value="Winged helix-like DNA-binding domain superfamily/Winged helix DNA-binding domain"/>
    <property type="match status" value="1"/>
</dbReference>
<dbReference type="PROSITE" id="PS00622">
    <property type="entry name" value="HTH_LUXR_1"/>
    <property type="match status" value="1"/>
</dbReference>
<keyword evidence="2" id="KW-0238">DNA-binding</keyword>
<evidence type="ECO:0000313" key="6">
    <source>
        <dbReference type="Proteomes" id="UP000494363"/>
    </source>
</evidence>
<dbReference type="AlphaFoldDB" id="A0A6J5FBV3"/>
<dbReference type="SUPFAM" id="SSF46894">
    <property type="entry name" value="C-terminal effector domain of the bipartite response regulators"/>
    <property type="match status" value="1"/>
</dbReference>
<dbReference type="PANTHER" id="PTHR44688">
    <property type="entry name" value="DNA-BINDING TRANSCRIPTIONAL ACTIVATOR DEVR_DOSR"/>
    <property type="match status" value="1"/>
</dbReference>
<sequence>MHELLWVWLNEVSASESNEAVLAALARVARDLGFDHAAYGMRRPVPITKPQIIMVSTYPEEWQARYIKERYVEIDPTVKGAICVDTPLTWSSNAGDSVGQFWEEAMSVGILHGWSAVSRGADGTVGLLTLSRKSGRIGAAECASNEKTMVLLAQAAHAVMVSRLPTGRVAEGHLSLREIDVLKWTADGKTAYEIARILNISESTVNFHIKNIVSKLACSNKIQAAAKAALTGLLR</sequence>